<feature type="compositionally biased region" description="Acidic residues" evidence="3">
    <location>
        <begin position="644"/>
        <end position="653"/>
    </location>
</feature>
<dbReference type="PANTHER" id="PTHR10183">
    <property type="entry name" value="CALPAIN"/>
    <property type="match status" value="1"/>
</dbReference>
<dbReference type="AlphaFoldDB" id="C6K3U9"/>
<dbReference type="SUPFAM" id="SSF54001">
    <property type="entry name" value="Cysteine proteinases"/>
    <property type="match status" value="1"/>
</dbReference>
<feature type="region of interest" description="Disordered" evidence="3">
    <location>
        <begin position="1"/>
        <end position="27"/>
    </location>
</feature>
<dbReference type="InterPro" id="IPR015232">
    <property type="entry name" value="DUF1935"/>
</dbReference>
<dbReference type="SMART" id="SM00230">
    <property type="entry name" value="CysPc"/>
    <property type="match status" value="1"/>
</dbReference>
<dbReference type="Gene3D" id="3.90.70.10">
    <property type="entry name" value="Cysteine proteinases"/>
    <property type="match status" value="1"/>
</dbReference>
<dbReference type="InterPro" id="IPR038765">
    <property type="entry name" value="Papain-like_cys_pep_sf"/>
</dbReference>
<evidence type="ECO:0000313" key="5">
    <source>
        <dbReference type="EMBL" id="ACS87880.1"/>
    </source>
</evidence>
<dbReference type="Pfam" id="PF09149">
    <property type="entry name" value="DUF1935"/>
    <property type="match status" value="1"/>
</dbReference>
<dbReference type="PANTHER" id="PTHR10183:SF423">
    <property type="entry name" value="LEUCINE-RICH REPEAT PROTEIN (LRRP)"/>
    <property type="match status" value="1"/>
</dbReference>
<evidence type="ECO:0000256" key="2">
    <source>
        <dbReference type="PROSITE-ProRule" id="PRU00239"/>
    </source>
</evidence>
<evidence type="ECO:0000259" key="4">
    <source>
        <dbReference type="PROSITE" id="PS50203"/>
    </source>
</evidence>
<feature type="active site" evidence="1">
    <location>
        <position position="359"/>
    </location>
</feature>
<name>C6K3U9_9TRYP</name>
<dbReference type="SUPFAM" id="SSF101601">
    <property type="entry name" value="Smp-1-like"/>
    <property type="match status" value="1"/>
</dbReference>
<evidence type="ECO:0000256" key="3">
    <source>
        <dbReference type="SAM" id="MobiDB-lite"/>
    </source>
</evidence>
<accession>C6K3U9</accession>
<sequence length="702" mass="75657">MTRGSSTTTRLTTRRRWTSASAPGSAISAGERTTLEETEDGWICAHAVVHPLETLHYISGTVNGYKSGISIKPITAEYRHEISEAANNTAAQETAAVRALVGDETDDEAVLRRCVAAGVPYVDLRFPPQAASMARPDVDVRNMPEMAFMRPSQYLPESQRQSADAIVGPVVSQSIDAGNLGDSWLMCAAAAMAEEASAVEGVFAIGAPAEKALGAYRVSMNKNGWWESVIVDDYLPTVNKMPVFARSSDNPSELWVSLLEKAYAKVHGSYASVTGGDSLQALTDFTGSPVFRFDNDWASAAINAAKADEFIAMLVEATRSGAATVVLNTPSHGAETYLGRESQADPQAFREKYAAVGLHTGYTYFVERVVSVKKHRTLLFKVRNPWRVSGTWTGMWGYGSSAWEENPEVCAVCDGQTDPKDGSFWIDFEDAKKYFDGGGVIVAMANSTDYRVKGVFEDDIPSAVLDITAAEPVRVLLTLSQPDKRGVDRRSPPSRFAPIMLTLAKQDGDTQQVVQNTSWNPLRPADEFNFVVGRDVAMWATLQPGERYQVVPRIHRKGVKEGYDRPYVIGIIAEGPLEGKVHVEAKHIPAESNVFTNYAAYAATSLASVDVHHQTHTAGAPVQCAVSSTVVSAAAPAAPAAEVAEPEEQAEEQAEAREAKLPTPQEKTPTSPVQSEAGASNDEIQQPANVPAAADSDADSEL</sequence>
<dbReference type="EMBL" id="GQ153668">
    <property type="protein sequence ID" value="ACS87880.1"/>
    <property type="molecule type" value="Genomic_DNA"/>
</dbReference>
<dbReference type="InterPro" id="IPR013780">
    <property type="entry name" value="Glyco_hydro_b"/>
</dbReference>
<dbReference type="CDD" id="cd00044">
    <property type="entry name" value="CysPc"/>
    <property type="match status" value="1"/>
</dbReference>
<dbReference type="InterPro" id="IPR022684">
    <property type="entry name" value="Calpain_cysteine_protease"/>
</dbReference>
<protein>
    <submittedName>
        <fullName evidence="5">Putative cytoskeleton-associated protein CAP5.5</fullName>
    </submittedName>
</protein>
<reference evidence="5" key="1">
    <citation type="submission" date="2009-05" db="EMBL/GenBank/DDBJ databases">
        <title>The evolution of amastin surface glycoproteins in trypanosomatid parasites.</title>
        <authorList>
            <person name="Jackson A.P."/>
        </authorList>
    </citation>
    <scope>NUCLEOTIDE SEQUENCE</scope>
    <source>
        <strain evidence="5">ATCC 30255</strain>
    </source>
</reference>
<comment type="caution">
    <text evidence="2">Lacks conserved residue(s) required for the propagation of feature annotation.</text>
</comment>
<dbReference type="PROSITE" id="PS50203">
    <property type="entry name" value="CALPAIN_CAT"/>
    <property type="match status" value="1"/>
</dbReference>
<organism evidence="5">
    <name type="scientific">Angomonas deanei</name>
    <dbReference type="NCBI Taxonomy" id="59799"/>
    <lineage>
        <taxon>Eukaryota</taxon>
        <taxon>Discoba</taxon>
        <taxon>Euglenozoa</taxon>
        <taxon>Kinetoplastea</taxon>
        <taxon>Metakinetoplastina</taxon>
        <taxon>Trypanosomatida</taxon>
        <taxon>Trypanosomatidae</taxon>
        <taxon>Strigomonadinae</taxon>
        <taxon>Angomonas</taxon>
    </lineage>
</organism>
<feature type="region of interest" description="Disordered" evidence="3">
    <location>
        <begin position="637"/>
        <end position="702"/>
    </location>
</feature>
<dbReference type="InterPro" id="IPR036310">
    <property type="entry name" value="Smp-1-like_sf"/>
</dbReference>
<feature type="compositionally biased region" description="Low complexity" evidence="3">
    <location>
        <begin position="1"/>
        <end position="11"/>
    </location>
</feature>
<dbReference type="Pfam" id="PF00648">
    <property type="entry name" value="Peptidase_C2"/>
    <property type="match status" value="1"/>
</dbReference>
<feature type="compositionally biased region" description="Polar residues" evidence="3">
    <location>
        <begin position="665"/>
        <end position="688"/>
    </location>
</feature>
<dbReference type="GO" id="GO:0006508">
    <property type="term" value="P:proteolysis"/>
    <property type="evidence" value="ECO:0007669"/>
    <property type="project" value="InterPro"/>
</dbReference>
<feature type="active site" evidence="1">
    <location>
        <position position="384"/>
    </location>
</feature>
<evidence type="ECO:0000256" key="1">
    <source>
        <dbReference type="PIRSR" id="PIRSR622684-1"/>
    </source>
</evidence>
<feature type="domain" description="Calpain catalytic" evidence="4">
    <location>
        <begin position="120"/>
        <end position="436"/>
    </location>
</feature>
<dbReference type="InterPro" id="IPR001300">
    <property type="entry name" value="Peptidase_C2_calpain_cat"/>
</dbReference>
<dbReference type="GO" id="GO:0004198">
    <property type="term" value="F:calcium-dependent cysteine-type endopeptidase activity"/>
    <property type="evidence" value="ECO:0007669"/>
    <property type="project" value="InterPro"/>
</dbReference>
<dbReference type="Gene3D" id="2.60.40.1180">
    <property type="entry name" value="Golgi alpha-mannosidase II"/>
    <property type="match status" value="1"/>
</dbReference>
<feature type="compositionally biased region" description="Low complexity" evidence="3">
    <location>
        <begin position="18"/>
        <end position="27"/>
    </location>
</feature>
<dbReference type="PRINTS" id="PR00704">
    <property type="entry name" value="CALPAIN"/>
</dbReference>
<proteinExistence type="predicted"/>
<gene>
    <name evidence="5" type="ORF">CDFL12A17_03</name>
</gene>